<dbReference type="InterPro" id="IPR027365">
    <property type="entry name" value="GNAT_acetyltra_YdfB-like"/>
</dbReference>
<dbReference type="RefSeq" id="WP_175383830.1">
    <property type="nucleotide sequence ID" value="NZ_CBCRYD010000036.1"/>
</dbReference>
<dbReference type="PROSITE" id="PS51186">
    <property type="entry name" value="GNAT"/>
    <property type="match status" value="1"/>
</dbReference>
<reference evidence="2 3" key="1">
    <citation type="submission" date="2020-05" db="EMBL/GenBank/DDBJ databases">
        <title>Genome Sequencing of Type Strains.</title>
        <authorList>
            <person name="Lemaire J.F."/>
            <person name="Inderbitzin P."/>
            <person name="Gregorio O.A."/>
            <person name="Collins S.B."/>
            <person name="Wespe N."/>
            <person name="Knight-Connoni V."/>
        </authorList>
    </citation>
    <scope>NUCLEOTIDE SEQUENCE [LARGE SCALE GENOMIC DNA]</scope>
    <source>
        <strain evidence="2 3">DSM 19942</strain>
    </source>
</reference>
<dbReference type="EMBL" id="JABMCC010000121">
    <property type="protein sequence ID" value="NUU58518.1"/>
    <property type="molecule type" value="Genomic_DNA"/>
</dbReference>
<dbReference type="Gene3D" id="3.40.630.30">
    <property type="match status" value="1"/>
</dbReference>
<name>A0ABX2MWQ9_9BACL</name>
<organism evidence="2 3">
    <name type="scientific">Paenibacillus taichungensis</name>
    <dbReference type="NCBI Taxonomy" id="484184"/>
    <lineage>
        <taxon>Bacteria</taxon>
        <taxon>Bacillati</taxon>
        <taxon>Bacillota</taxon>
        <taxon>Bacilli</taxon>
        <taxon>Bacillales</taxon>
        <taxon>Paenibacillaceae</taxon>
        <taxon>Paenibacillus</taxon>
    </lineage>
</organism>
<proteinExistence type="predicted"/>
<evidence type="ECO:0000313" key="3">
    <source>
        <dbReference type="Proteomes" id="UP000577724"/>
    </source>
</evidence>
<sequence length="265" mass="30677">MRELTIDQYHTVLPLLDSIQNKAVYALSVIDQTQQGRVFVNEESALTSVLITSNGGFYCLAGDEEDELFIADVVQFMNEESNHHSFFALGVFTTAWANKIDSYHIQHSKKITRTYYLFNQEKFMESYRELEATVQKPFEYLSLNEVIAQEYRDKFYPYYQLVWSSTEQFCEYGIGHFIKKNDQLISVCTSPYVGGGYAEIDIITVEEYKRQGLASQLGVFFIKECLAKNFIPNWSCHADNLASNELAQKLGFEKVGEHPMYWYHA</sequence>
<dbReference type="Pfam" id="PF12746">
    <property type="entry name" value="GNAT_acetyltran"/>
    <property type="match status" value="1"/>
</dbReference>
<evidence type="ECO:0000313" key="2">
    <source>
        <dbReference type="EMBL" id="NUU58518.1"/>
    </source>
</evidence>
<comment type="caution">
    <text evidence="2">The sequence shown here is derived from an EMBL/GenBank/DDBJ whole genome shotgun (WGS) entry which is preliminary data.</text>
</comment>
<dbReference type="PANTHER" id="PTHR31143:SF2">
    <property type="entry name" value="FR47-LIKE DOMAIN-CONTAINING PROTEIN-RELATED"/>
    <property type="match status" value="1"/>
</dbReference>
<feature type="domain" description="N-acetyltransferase" evidence="1">
    <location>
        <begin position="138"/>
        <end position="265"/>
    </location>
</feature>
<evidence type="ECO:0000259" key="1">
    <source>
        <dbReference type="PROSITE" id="PS51186"/>
    </source>
</evidence>
<accession>A0ABX2MWQ9</accession>
<dbReference type="GeneID" id="97135212"/>
<dbReference type="Proteomes" id="UP000577724">
    <property type="component" value="Unassembled WGS sequence"/>
</dbReference>
<dbReference type="InterPro" id="IPR000182">
    <property type="entry name" value="GNAT_dom"/>
</dbReference>
<dbReference type="SUPFAM" id="SSF55729">
    <property type="entry name" value="Acyl-CoA N-acyltransferases (Nat)"/>
    <property type="match status" value="1"/>
</dbReference>
<protein>
    <submittedName>
        <fullName evidence="2">GNAT family N-acetyltransferase</fullName>
    </submittedName>
</protein>
<dbReference type="InterPro" id="IPR016181">
    <property type="entry name" value="Acyl_CoA_acyltransferase"/>
</dbReference>
<keyword evidence="3" id="KW-1185">Reference proteome</keyword>
<dbReference type="PANTHER" id="PTHR31143">
    <property type="match status" value="1"/>
</dbReference>
<gene>
    <name evidence="2" type="ORF">HP548_31020</name>
</gene>